<keyword evidence="4" id="KW-0645">Protease</keyword>
<dbReference type="OrthoDB" id="9811314at2"/>
<dbReference type="AlphaFoldDB" id="A0A3B0MPX5"/>
<keyword evidence="1" id="KW-0732">Signal</keyword>
<proteinExistence type="predicted"/>
<evidence type="ECO:0000313" key="5">
    <source>
        <dbReference type="Proteomes" id="UP000272908"/>
    </source>
</evidence>
<feature type="chain" id="PRO_5017269850" evidence="1">
    <location>
        <begin position="18"/>
        <end position="431"/>
    </location>
</feature>
<dbReference type="GO" id="GO:0046872">
    <property type="term" value="F:metal ion binding"/>
    <property type="evidence" value="ECO:0007669"/>
    <property type="project" value="InterPro"/>
</dbReference>
<evidence type="ECO:0000259" key="3">
    <source>
        <dbReference type="Pfam" id="PF05193"/>
    </source>
</evidence>
<evidence type="ECO:0000256" key="1">
    <source>
        <dbReference type="SAM" id="SignalP"/>
    </source>
</evidence>
<accession>A0A3B0MPX5</accession>
<dbReference type="SUPFAM" id="SSF63411">
    <property type="entry name" value="LuxS/MPP-like metallohydrolase"/>
    <property type="match status" value="2"/>
</dbReference>
<keyword evidence="4" id="KW-0378">Hydrolase</keyword>
<organism evidence="4 5">
    <name type="scientific">Roseinatronobacter ekhonensis</name>
    <dbReference type="NCBI Taxonomy" id="254356"/>
    <lineage>
        <taxon>Bacteria</taxon>
        <taxon>Pseudomonadati</taxon>
        <taxon>Pseudomonadota</taxon>
        <taxon>Alphaproteobacteria</taxon>
        <taxon>Rhodobacterales</taxon>
        <taxon>Paracoccaceae</taxon>
        <taxon>Roseinatronobacter</taxon>
    </lineage>
</organism>
<dbReference type="GO" id="GO:0006508">
    <property type="term" value="P:proteolysis"/>
    <property type="evidence" value="ECO:0007669"/>
    <property type="project" value="UniProtKB-KW"/>
</dbReference>
<protein>
    <submittedName>
        <fullName evidence="4">Putative zinc protease</fullName>
        <ecNumber evidence="4">3.4.24.-</ecNumber>
    </submittedName>
</protein>
<feature type="domain" description="Peptidase M16 N-terminal" evidence="2">
    <location>
        <begin position="39"/>
        <end position="177"/>
    </location>
</feature>
<dbReference type="EMBL" id="UIHC01000010">
    <property type="protein sequence ID" value="SUZ31679.1"/>
    <property type="molecule type" value="Genomic_DNA"/>
</dbReference>
<dbReference type="InterPro" id="IPR007863">
    <property type="entry name" value="Peptidase_M16_C"/>
</dbReference>
<dbReference type="Proteomes" id="UP000272908">
    <property type="component" value="Unassembled WGS sequence"/>
</dbReference>
<dbReference type="PANTHER" id="PTHR11851:SF224">
    <property type="entry name" value="PROCESSING PROTEASE"/>
    <property type="match status" value="1"/>
</dbReference>
<dbReference type="InterPro" id="IPR050361">
    <property type="entry name" value="MPP/UQCRC_Complex"/>
</dbReference>
<feature type="domain" description="Peptidase M16 C-terminal" evidence="3">
    <location>
        <begin position="185"/>
        <end position="359"/>
    </location>
</feature>
<gene>
    <name evidence="4" type="ORF">ROE7235_01429</name>
</gene>
<sequence length="431" mass="45947">MRLILTLFLLIASPLRAEVDITPVESAGGLEAWLVEERSIPFVAIDLIFEGGATLDPDDSLGATALMAALLNEGAADMDAQGFAIRAEELAARFSFDAGRDTVTVSAQFLTETAPEAIALLNTALTQPRFDVDAVERVRAQMVASLRRDALDPNTIASRAFAEAAYPGHPYARPSEGTPESVAALTRDALLRAHEGAIARDRVHIGVAGDVDAETLGPLLDTLFEGVPDTGAPLPPRAEFAAEPGVTRVPFEGPQSVVAFGHAGIARDDPDFLTAFVVNEIVGGGRFGTRLMRELREKRGLTYGVGSFLASGFLGESYQGRLSASNADVGQVVDLIRAEWDKLASDGVTAEELDRIKTYLTGAYPLRFDGNGAIAGIMASMQFQEFGIDYVNTRNGLIDAVTLDQANAVAQRLYQPDALRFVIVGQPEGLN</sequence>
<dbReference type="InterPro" id="IPR011249">
    <property type="entry name" value="Metalloenz_LuxS/M16"/>
</dbReference>
<name>A0A3B0MPX5_9RHOB</name>
<dbReference type="EC" id="3.4.24.-" evidence="4"/>
<dbReference type="Pfam" id="PF05193">
    <property type="entry name" value="Peptidase_M16_C"/>
    <property type="match status" value="1"/>
</dbReference>
<evidence type="ECO:0000259" key="2">
    <source>
        <dbReference type="Pfam" id="PF00675"/>
    </source>
</evidence>
<dbReference type="InterPro" id="IPR011765">
    <property type="entry name" value="Pept_M16_N"/>
</dbReference>
<evidence type="ECO:0000313" key="4">
    <source>
        <dbReference type="EMBL" id="SUZ31679.1"/>
    </source>
</evidence>
<dbReference type="PANTHER" id="PTHR11851">
    <property type="entry name" value="METALLOPROTEASE"/>
    <property type="match status" value="1"/>
</dbReference>
<dbReference type="GO" id="GO:0008233">
    <property type="term" value="F:peptidase activity"/>
    <property type="evidence" value="ECO:0007669"/>
    <property type="project" value="UniProtKB-KW"/>
</dbReference>
<dbReference type="Pfam" id="PF00675">
    <property type="entry name" value="Peptidase_M16"/>
    <property type="match status" value="1"/>
</dbReference>
<dbReference type="Gene3D" id="3.30.830.10">
    <property type="entry name" value="Metalloenzyme, LuxS/M16 peptidase-like"/>
    <property type="match status" value="2"/>
</dbReference>
<reference evidence="5" key="1">
    <citation type="submission" date="2018-08" db="EMBL/GenBank/DDBJ databases">
        <authorList>
            <person name="Rodrigo-Torres L."/>
            <person name="Arahal R. D."/>
            <person name="Lucena T."/>
        </authorList>
    </citation>
    <scope>NUCLEOTIDE SEQUENCE [LARGE SCALE GENOMIC DNA]</scope>
    <source>
        <strain evidence="5">CECT 7235</strain>
    </source>
</reference>
<keyword evidence="5" id="KW-1185">Reference proteome</keyword>
<feature type="signal peptide" evidence="1">
    <location>
        <begin position="1"/>
        <end position="17"/>
    </location>
</feature>